<dbReference type="AlphaFoldDB" id="R6I5J3"/>
<evidence type="ECO:0000313" key="3">
    <source>
        <dbReference type="EMBL" id="CDB45453.1"/>
    </source>
</evidence>
<dbReference type="STRING" id="1262914.BN533_00581"/>
<keyword evidence="3" id="KW-0689">Ribosomal protein</keyword>
<dbReference type="HOGENOM" id="CLU_1179339_0_0_9"/>
<dbReference type="eggNOG" id="ENOG502ZGZA">
    <property type="taxonomic scope" value="Bacteria"/>
</dbReference>
<organism evidence="3">
    <name type="scientific">Phascolarctobacterium faecium</name>
    <dbReference type="NCBI Taxonomy" id="33025"/>
    <lineage>
        <taxon>Bacteria</taxon>
        <taxon>Bacillati</taxon>
        <taxon>Bacillota</taxon>
        <taxon>Negativicutes</taxon>
        <taxon>Acidaminococcales</taxon>
        <taxon>Acidaminococcaceae</taxon>
        <taxon>Phascolarctobacterium</taxon>
    </lineage>
</organism>
<dbReference type="InterPro" id="IPR036034">
    <property type="entry name" value="PDZ_sf"/>
</dbReference>
<proteinExistence type="predicted"/>
<dbReference type="Pfam" id="PF17820">
    <property type="entry name" value="PDZ_6"/>
    <property type="match status" value="1"/>
</dbReference>
<dbReference type="SUPFAM" id="SSF50156">
    <property type="entry name" value="PDZ domain-like"/>
    <property type="match status" value="1"/>
</dbReference>
<gene>
    <name evidence="3" type="ORF">BN533_00581</name>
</gene>
<keyword evidence="3" id="KW-0687">Ribonucleoprotein</keyword>
<dbReference type="GO" id="GO:0005840">
    <property type="term" value="C:ribosome"/>
    <property type="evidence" value="ECO:0007669"/>
    <property type="project" value="UniProtKB-KW"/>
</dbReference>
<feature type="chain" id="PRO_5004409052" evidence="1">
    <location>
        <begin position="21"/>
        <end position="235"/>
    </location>
</feature>
<evidence type="ECO:0000259" key="2">
    <source>
        <dbReference type="PROSITE" id="PS50106"/>
    </source>
</evidence>
<evidence type="ECO:0000256" key="1">
    <source>
        <dbReference type="SAM" id="SignalP"/>
    </source>
</evidence>
<protein>
    <submittedName>
        <fullName evidence="3">Ribosomal protein S4</fullName>
    </submittedName>
</protein>
<dbReference type="EMBL" id="CBDS010000037">
    <property type="protein sequence ID" value="CDB45453.1"/>
    <property type="molecule type" value="Genomic_DNA"/>
</dbReference>
<dbReference type="InterPro" id="IPR041489">
    <property type="entry name" value="PDZ_6"/>
</dbReference>
<feature type="signal peptide" evidence="1">
    <location>
        <begin position="1"/>
        <end position="20"/>
    </location>
</feature>
<name>R6I5J3_9FIRM</name>
<dbReference type="Gene3D" id="2.30.42.10">
    <property type="match status" value="1"/>
</dbReference>
<dbReference type="RefSeq" id="WP_021717484.1">
    <property type="nucleotide sequence ID" value="NZ_CAUERG010000005.1"/>
</dbReference>
<dbReference type="PROSITE" id="PS50106">
    <property type="entry name" value="PDZ"/>
    <property type="match status" value="1"/>
</dbReference>
<keyword evidence="1" id="KW-0732">Signal</keyword>
<reference evidence="3" key="1">
    <citation type="submission" date="2012-11" db="EMBL/GenBank/DDBJ databases">
        <title>Dependencies among metagenomic species, viruses, plasmids and units of genetic variation.</title>
        <authorList>
            <person name="Nielsen H.B."/>
            <person name="Almeida M."/>
            <person name="Juncker A.S."/>
            <person name="Rasmussen S."/>
            <person name="Li J."/>
            <person name="Sunagawa S."/>
            <person name="Plichta D."/>
            <person name="Gautier L."/>
            <person name="Le Chatelier E."/>
            <person name="Peletier E."/>
            <person name="Bonde I."/>
            <person name="Nielsen T."/>
            <person name="Manichanh C."/>
            <person name="Arumugam M."/>
            <person name="Batto J."/>
            <person name="Santos M.B.Q.D."/>
            <person name="Blom N."/>
            <person name="Borruel N."/>
            <person name="Burgdorf K.S."/>
            <person name="Boumezbeur F."/>
            <person name="Casellas F."/>
            <person name="Dore J."/>
            <person name="Guarner F."/>
            <person name="Hansen T."/>
            <person name="Hildebrand F."/>
            <person name="Kaas R.S."/>
            <person name="Kennedy S."/>
            <person name="Kristiansen K."/>
            <person name="Kultima J.R."/>
            <person name="Leonard P."/>
            <person name="Levenez F."/>
            <person name="Lund O."/>
            <person name="Moumen B."/>
            <person name="Le Paslier D."/>
            <person name="Pons N."/>
            <person name="Pedersen O."/>
            <person name="Prifti E."/>
            <person name="Qin J."/>
            <person name="Raes J."/>
            <person name="Tap J."/>
            <person name="Tims S."/>
            <person name="Ussery D.W."/>
            <person name="Yamada T."/>
            <person name="MetaHit consortium"/>
            <person name="Renault P."/>
            <person name="Sicheritz-Ponten T."/>
            <person name="Bork P."/>
            <person name="Wang J."/>
            <person name="Brunak S."/>
            <person name="Ehrlich S.D."/>
        </authorList>
    </citation>
    <scope>NUCLEOTIDE SEQUENCE [LARGE SCALE GENOMIC DNA]</scope>
</reference>
<feature type="domain" description="PDZ" evidence="2">
    <location>
        <begin position="124"/>
        <end position="179"/>
    </location>
</feature>
<comment type="caution">
    <text evidence="3">The sequence shown here is derived from an EMBL/GenBank/DDBJ whole genome shotgun (WGS) entry which is preliminary data.</text>
</comment>
<dbReference type="InterPro" id="IPR001478">
    <property type="entry name" value="PDZ"/>
</dbReference>
<accession>R6I5J3</accession>
<sequence>MKKIFILALLLLTLCCHASAASSIQIDNVTSKEVNNYIVNFITASGQNYILDSATEYGLVFTATHVRENFLGIQVATQQSKLNFTTIQNGNNVVLSISEVATLYYNSGGVDVQPVNDSVTERSLLNMVKQYFNGRYMFGYTLSNKKVDNGYEIQAVEPGFPAELAGIREGDIMVSINGQLTKKIPKKKIWTTDFFNPFLGNPVKFIVKRNRVEKSYTITPKFIPSKYMLDKKTAE</sequence>